<dbReference type="PANTHER" id="PTHR47514:SF1">
    <property type="entry name" value="TRANSKETOLASE N-TERMINAL SECTION-RELATED"/>
    <property type="match status" value="1"/>
</dbReference>
<comment type="similarity">
    <text evidence="2">Belongs to the transketolase family.</text>
</comment>
<evidence type="ECO:0000256" key="1">
    <source>
        <dbReference type="ARBA" id="ARBA00001964"/>
    </source>
</evidence>
<gene>
    <name evidence="5" type="ORF">BACCAP_04824</name>
</gene>
<dbReference type="InterPro" id="IPR029061">
    <property type="entry name" value="THDP-binding"/>
</dbReference>
<dbReference type="STRING" id="411467.BACCAP_04824"/>
<organism evidence="5 6">
    <name type="scientific">Pseudoflavonifractor capillosus ATCC 29799</name>
    <dbReference type="NCBI Taxonomy" id="411467"/>
    <lineage>
        <taxon>Bacteria</taxon>
        <taxon>Bacillati</taxon>
        <taxon>Bacillota</taxon>
        <taxon>Clostridia</taxon>
        <taxon>Eubacteriales</taxon>
        <taxon>Oscillospiraceae</taxon>
        <taxon>Pseudoflavonifractor</taxon>
    </lineage>
</organism>
<evidence type="ECO:0000256" key="2">
    <source>
        <dbReference type="ARBA" id="ARBA00007131"/>
    </source>
</evidence>
<dbReference type="Pfam" id="PF00456">
    <property type="entry name" value="Transketolase_N"/>
    <property type="match status" value="1"/>
</dbReference>
<dbReference type="AlphaFoldDB" id="A6P2U1"/>
<comment type="cofactor">
    <cofactor evidence="1">
        <name>thiamine diphosphate</name>
        <dbReference type="ChEBI" id="CHEBI:58937"/>
    </cofactor>
</comment>
<dbReference type="EMBL" id="AAXG02000057">
    <property type="protein sequence ID" value="EDM97362.1"/>
    <property type="molecule type" value="Genomic_DNA"/>
</dbReference>
<dbReference type="Gene3D" id="3.40.50.970">
    <property type="match status" value="1"/>
</dbReference>
<keyword evidence="3" id="KW-0786">Thiamine pyrophosphate</keyword>
<evidence type="ECO:0000259" key="4">
    <source>
        <dbReference type="Pfam" id="PF00456"/>
    </source>
</evidence>
<dbReference type="CDD" id="cd02012">
    <property type="entry name" value="TPP_TK"/>
    <property type="match status" value="1"/>
</dbReference>
<feature type="domain" description="Transketolase N-terminal" evidence="4">
    <location>
        <begin position="34"/>
        <end position="292"/>
    </location>
</feature>
<comment type="caution">
    <text evidence="5">The sequence shown here is derived from an EMBL/GenBank/DDBJ whole genome shotgun (WGS) entry which is preliminary data.</text>
</comment>
<protein>
    <submittedName>
        <fullName evidence="5">Transketolase, thiamine diphosphate binding domain protein</fullName>
    </submittedName>
</protein>
<name>A6P2U1_9FIRM</name>
<dbReference type="InterPro" id="IPR005474">
    <property type="entry name" value="Transketolase_N"/>
</dbReference>
<dbReference type="Proteomes" id="UP000003639">
    <property type="component" value="Unassembled WGS sequence"/>
</dbReference>
<dbReference type="SUPFAM" id="SSF52518">
    <property type="entry name" value="Thiamin diphosphate-binding fold (THDP-binding)"/>
    <property type="match status" value="1"/>
</dbReference>
<evidence type="ECO:0000313" key="6">
    <source>
        <dbReference type="Proteomes" id="UP000003639"/>
    </source>
</evidence>
<reference evidence="5 6" key="1">
    <citation type="submission" date="2007-04" db="EMBL/GenBank/DDBJ databases">
        <authorList>
            <person name="Fulton L."/>
            <person name="Clifton S."/>
            <person name="Fulton B."/>
            <person name="Xu J."/>
            <person name="Minx P."/>
            <person name="Pepin K.H."/>
            <person name="Johnson M."/>
            <person name="Thiruvilangam P."/>
            <person name="Bhonagiri V."/>
            <person name="Nash W.E."/>
            <person name="Mardis E.R."/>
            <person name="Wilson R.K."/>
        </authorList>
    </citation>
    <scope>NUCLEOTIDE SEQUENCE [LARGE SCALE GENOMIC DNA]</scope>
    <source>
        <strain evidence="5 6">ATCC 29799</strain>
    </source>
</reference>
<evidence type="ECO:0000256" key="3">
    <source>
        <dbReference type="ARBA" id="ARBA00023052"/>
    </source>
</evidence>
<dbReference type="PANTHER" id="PTHR47514">
    <property type="entry name" value="TRANSKETOLASE N-TERMINAL SECTION-RELATED"/>
    <property type="match status" value="1"/>
</dbReference>
<sequence>MQTECILLSLTVRGNEERKDSMEPKEIQELAITATKGRLLGLSAIHRAASGHTGGSLSVMDILTVLYFREMKVNPEAPKDPNRDRLVMSKGHCTPALYSVLALRGFFPVEDMQLFRSIDGHYSGHPDMVHVKGVDMSTGSLGQGISAAVGMALAGKIDSKDYRVYAILGDGELDEGQVWEAAMSADKYHLDNLCAVVDYNKMQIDGTTDDVMPLGDLAAKWAAFGWHVIEVDGHDYAALADAFEQAKTVKGKPTVVLAHTVKGKGVSFMEGVYTWHGKAPNDEQYAQAKSELEAHLKQLEEEGK</sequence>
<evidence type="ECO:0000313" key="5">
    <source>
        <dbReference type="EMBL" id="EDM97362.1"/>
    </source>
</evidence>
<dbReference type="eggNOG" id="COG3959">
    <property type="taxonomic scope" value="Bacteria"/>
</dbReference>
<proteinExistence type="inferred from homology"/>
<reference evidence="5 6" key="2">
    <citation type="submission" date="2007-06" db="EMBL/GenBank/DDBJ databases">
        <title>Draft genome sequence of Pseudoflavonifractor capillosus ATCC 29799.</title>
        <authorList>
            <person name="Sudarsanam P."/>
            <person name="Ley R."/>
            <person name="Guruge J."/>
            <person name="Turnbaugh P.J."/>
            <person name="Mahowald M."/>
            <person name="Liep D."/>
            <person name="Gordon J."/>
        </authorList>
    </citation>
    <scope>NUCLEOTIDE SEQUENCE [LARGE SCALE GENOMIC DNA]</scope>
    <source>
        <strain evidence="5 6">ATCC 29799</strain>
    </source>
</reference>
<keyword evidence="6" id="KW-1185">Reference proteome</keyword>
<accession>A6P2U1</accession>